<evidence type="ECO:0000313" key="3">
    <source>
        <dbReference type="Proteomes" id="UP000535908"/>
    </source>
</evidence>
<protein>
    <submittedName>
        <fullName evidence="2">VOC family protein</fullName>
    </submittedName>
</protein>
<comment type="caution">
    <text evidence="2">The sequence shown here is derived from an EMBL/GenBank/DDBJ whole genome shotgun (WGS) entry which is preliminary data.</text>
</comment>
<dbReference type="Pfam" id="PF00903">
    <property type="entry name" value="Glyoxalase"/>
    <property type="match status" value="1"/>
</dbReference>
<dbReference type="AlphaFoldDB" id="A0A7X1CNK1"/>
<dbReference type="Proteomes" id="UP000535908">
    <property type="component" value="Unassembled WGS sequence"/>
</dbReference>
<feature type="domain" description="VOC" evidence="1">
    <location>
        <begin position="1"/>
        <end position="125"/>
    </location>
</feature>
<sequence>MIGVEIDFVVTDSLKALHLYQQIFDIEVVESTNFPRGTNEAVFTLHGTRFHLLDENPEFQLVAPKAENPTSVWFNVTVPNIQETFDKAVQAGSKILQEPTEMIDFGITNAMFTDEFGYTWMLHQIHKIVSLEDRVKLFEQEDPEF</sequence>
<dbReference type="PROSITE" id="PS51819">
    <property type="entry name" value="VOC"/>
    <property type="match status" value="1"/>
</dbReference>
<evidence type="ECO:0000313" key="2">
    <source>
        <dbReference type="EMBL" id="MBC1934972.1"/>
    </source>
</evidence>
<dbReference type="RefSeq" id="WP_185525252.1">
    <property type="nucleotide sequence ID" value="NZ_JAARWN010000001.1"/>
</dbReference>
<dbReference type="InterPro" id="IPR037523">
    <property type="entry name" value="VOC_core"/>
</dbReference>
<accession>A0A7X1CNK1</accession>
<dbReference type="EMBL" id="JAARWN010000001">
    <property type="protein sequence ID" value="MBC1934972.1"/>
    <property type="molecule type" value="Genomic_DNA"/>
</dbReference>
<dbReference type="InterPro" id="IPR004360">
    <property type="entry name" value="Glyas_Fos-R_dOase_dom"/>
</dbReference>
<organism evidence="2 3">
    <name type="scientific">Listeria grandensis</name>
    <dbReference type="NCBI Taxonomy" id="1494963"/>
    <lineage>
        <taxon>Bacteria</taxon>
        <taxon>Bacillati</taxon>
        <taxon>Bacillota</taxon>
        <taxon>Bacilli</taxon>
        <taxon>Bacillales</taxon>
        <taxon>Listeriaceae</taxon>
        <taxon>Listeria</taxon>
    </lineage>
</organism>
<reference evidence="2 3" key="1">
    <citation type="submission" date="2020-03" db="EMBL/GenBank/DDBJ databases">
        <title>Soil Listeria distribution.</title>
        <authorList>
            <person name="Liao J."/>
            <person name="Wiedmann M."/>
        </authorList>
    </citation>
    <scope>NUCLEOTIDE SEQUENCE [LARGE SCALE GENOMIC DNA]</scope>
    <source>
        <strain evidence="2 3">FSL L7-0741</strain>
    </source>
</reference>
<proteinExistence type="predicted"/>
<name>A0A7X1CNK1_9LIST</name>
<dbReference type="SUPFAM" id="SSF54593">
    <property type="entry name" value="Glyoxalase/Bleomycin resistance protein/Dihydroxybiphenyl dioxygenase"/>
    <property type="match status" value="1"/>
</dbReference>
<dbReference type="Gene3D" id="3.10.180.10">
    <property type="entry name" value="2,3-Dihydroxybiphenyl 1,2-Dioxygenase, domain 1"/>
    <property type="match status" value="1"/>
</dbReference>
<gene>
    <name evidence="2" type="ORF">HCA69_01250</name>
</gene>
<evidence type="ECO:0000259" key="1">
    <source>
        <dbReference type="PROSITE" id="PS51819"/>
    </source>
</evidence>
<dbReference type="CDD" id="cd07246">
    <property type="entry name" value="VOC_like"/>
    <property type="match status" value="1"/>
</dbReference>
<dbReference type="InterPro" id="IPR029068">
    <property type="entry name" value="Glyas_Bleomycin-R_OHBP_Dase"/>
</dbReference>